<evidence type="ECO:0000259" key="4">
    <source>
        <dbReference type="Pfam" id="PF01266"/>
    </source>
</evidence>
<dbReference type="GO" id="GO:0043799">
    <property type="term" value="F:glycine oxidase activity"/>
    <property type="evidence" value="ECO:0007669"/>
    <property type="project" value="UniProtKB-EC"/>
</dbReference>
<keyword evidence="3 5" id="KW-0560">Oxidoreductase</keyword>
<gene>
    <name evidence="5" type="ORF">MIN45_P1894</name>
</gene>
<keyword evidence="2" id="KW-0784">Thiamine biosynthesis</keyword>
<dbReference type="EMBL" id="AP024718">
    <property type="protein sequence ID" value="BCX89521.1"/>
    <property type="molecule type" value="Genomic_DNA"/>
</dbReference>
<sequence length="360" mass="40059">MHCLIVGAGISGLLCARELQAAGWRVTVLERGRVGQEASWAGGGILTPLYPWRQPLPIQRLSLWSQAHYPELAETLRRETGIDPQYRRCGLLWLGLADLREAVAWCRRHGIDWETPTATEIQARFPQLAPPPRGGHLGIERIAQIRNPRLLKALRKDLEANGVEIREHTPVSGWRQEGRRIVAARTPVGDHRADVFIVTAGAWSAQLHADGWRPQIRPVKGQMLLFRAPPELLTIMVQRDAHYLIPRYDGHILVGSTVEEAGFDKRPTAAVYHRLYQAALSMLPALAEFPVVLHWGGLRPAAPEGIPYIGPHPQVDNLYYDCGHFRNGVVMAPAAARLLADLVLGRAPTLDPQPFLPATR</sequence>
<dbReference type="Pfam" id="PF01266">
    <property type="entry name" value="DAO"/>
    <property type="match status" value="1"/>
</dbReference>
<evidence type="ECO:0000256" key="2">
    <source>
        <dbReference type="ARBA" id="ARBA00022977"/>
    </source>
</evidence>
<dbReference type="PANTHER" id="PTHR13847">
    <property type="entry name" value="SARCOSINE DEHYDROGENASE-RELATED"/>
    <property type="match status" value="1"/>
</dbReference>
<dbReference type="Gene3D" id="3.30.9.10">
    <property type="entry name" value="D-Amino Acid Oxidase, subunit A, domain 2"/>
    <property type="match status" value="1"/>
</dbReference>
<feature type="domain" description="FAD dependent oxidoreductase" evidence="4">
    <location>
        <begin position="4"/>
        <end position="342"/>
    </location>
</feature>
<dbReference type="KEGG" id="meiy:MIN45_P1894"/>
<accession>A0AAU9CFA7</accession>
<dbReference type="InterPro" id="IPR012727">
    <property type="entry name" value="Gly_oxidase_ThiO"/>
</dbReference>
<dbReference type="GO" id="GO:0009228">
    <property type="term" value="P:thiamine biosynthetic process"/>
    <property type="evidence" value="ECO:0007669"/>
    <property type="project" value="UniProtKB-KW"/>
</dbReference>
<evidence type="ECO:0000313" key="6">
    <source>
        <dbReference type="Proteomes" id="UP001321450"/>
    </source>
</evidence>
<organism evidence="5 6">
    <name type="scientific">Methylomarinovum tepidoasis</name>
    <dbReference type="NCBI Taxonomy" id="2840183"/>
    <lineage>
        <taxon>Bacteria</taxon>
        <taxon>Pseudomonadati</taxon>
        <taxon>Pseudomonadota</taxon>
        <taxon>Gammaproteobacteria</taxon>
        <taxon>Methylococcales</taxon>
        <taxon>Methylothermaceae</taxon>
        <taxon>Methylomarinovum</taxon>
    </lineage>
</organism>
<dbReference type="SUPFAM" id="SSF54373">
    <property type="entry name" value="FAD-linked reductases, C-terminal domain"/>
    <property type="match status" value="1"/>
</dbReference>
<reference evidence="6" key="1">
    <citation type="journal article" date="2024" name="Int. J. Syst. Evol. Microbiol.">
        <title>Methylomarinovum tepidoasis sp. nov., a moderately thermophilic methanotroph of the family Methylothermaceae isolated from a deep-sea hydrothermal field.</title>
        <authorList>
            <person name="Hirayama H."/>
            <person name="Takaki Y."/>
            <person name="Abe M."/>
            <person name="Miyazaki M."/>
            <person name="Uematsu K."/>
            <person name="Matsui Y."/>
            <person name="Takai K."/>
        </authorList>
    </citation>
    <scope>NUCLEOTIDE SEQUENCE [LARGE SCALE GENOMIC DNA]</scope>
    <source>
        <strain evidence="6">IN45</strain>
    </source>
</reference>
<dbReference type="InterPro" id="IPR006076">
    <property type="entry name" value="FAD-dep_OxRdtase"/>
</dbReference>
<dbReference type="NCBIfam" id="TIGR02352">
    <property type="entry name" value="thiamin_ThiO"/>
    <property type="match status" value="1"/>
</dbReference>
<protein>
    <submittedName>
        <fullName evidence="5">Glycine oxidase</fullName>
        <ecNumber evidence="5">1.4.3.19</ecNumber>
    </submittedName>
</protein>
<evidence type="ECO:0000256" key="3">
    <source>
        <dbReference type="ARBA" id="ARBA00023002"/>
    </source>
</evidence>
<dbReference type="InterPro" id="IPR036188">
    <property type="entry name" value="FAD/NAD-bd_sf"/>
</dbReference>
<proteinExistence type="predicted"/>
<dbReference type="GO" id="GO:0050660">
    <property type="term" value="F:flavin adenine dinucleotide binding"/>
    <property type="evidence" value="ECO:0007669"/>
    <property type="project" value="InterPro"/>
</dbReference>
<dbReference type="PANTHER" id="PTHR13847:SF289">
    <property type="entry name" value="GLYCINE OXIDASE"/>
    <property type="match status" value="1"/>
</dbReference>
<dbReference type="SUPFAM" id="SSF51905">
    <property type="entry name" value="FAD/NAD(P)-binding domain"/>
    <property type="match status" value="1"/>
</dbReference>
<dbReference type="EC" id="1.4.3.19" evidence="5"/>
<evidence type="ECO:0000256" key="1">
    <source>
        <dbReference type="ARBA" id="ARBA00004948"/>
    </source>
</evidence>
<dbReference type="Gene3D" id="3.50.50.60">
    <property type="entry name" value="FAD/NAD(P)-binding domain"/>
    <property type="match status" value="1"/>
</dbReference>
<dbReference type="AlphaFoldDB" id="A0AAU9CFA7"/>
<keyword evidence="6" id="KW-1185">Reference proteome</keyword>
<name>A0AAU9CFA7_9GAMM</name>
<dbReference type="GO" id="GO:0005737">
    <property type="term" value="C:cytoplasm"/>
    <property type="evidence" value="ECO:0007669"/>
    <property type="project" value="TreeGrafter"/>
</dbReference>
<dbReference type="RefSeq" id="WP_286294164.1">
    <property type="nucleotide sequence ID" value="NZ_AP024718.1"/>
</dbReference>
<comment type="pathway">
    <text evidence="1">Cofactor biosynthesis; thiamine diphosphate biosynthesis.</text>
</comment>
<dbReference type="Proteomes" id="UP001321450">
    <property type="component" value="Chromosome"/>
</dbReference>
<evidence type="ECO:0000313" key="5">
    <source>
        <dbReference type="EMBL" id="BCX89521.1"/>
    </source>
</evidence>